<dbReference type="PANTHER" id="PTHR22916:SF67">
    <property type="entry name" value="COLANIC ACID BIOSYNTHESIS GLYCOSYL TRANSFERASE WCAE-RELATED"/>
    <property type="match status" value="1"/>
</dbReference>
<dbReference type="RefSeq" id="WP_205213574.1">
    <property type="nucleotide sequence ID" value="NZ_JAFFZP010000013.1"/>
</dbReference>
<dbReference type="Proteomes" id="UP000760472">
    <property type="component" value="Unassembled WGS sequence"/>
</dbReference>
<sequence length="259" mass="29226">MISVVTINYNNSEGLKLTLDSLVNQTVSCSQLILVDGGSADGSMDVFSSYDLSNVSSVESISEPDGGLYDAMNKGLDRVVSDYVVFMNSGDCFADDHVLECVSLEIDRSCPDFIYGDYIEGTNEGFFYKAARNVLSNKKGMITSHQSMYFSKDMIKKNELKYQIQYLYAADYCFVSSFLCESKKNSYINKALCIFDASGVSNTNRYSALKENYKIRREVLKMGRVYCVTLYVAHYLHTTLKKKLPKVARWLRKSEPCNV</sequence>
<keyword evidence="3" id="KW-1185">Reference proteome</keyword>
<accession>A0ABS2W7S4</accession>
<evidence type="ECO:0000259" key="1">
    <source>
        <dbReference type="Pfam" id="PF00535"/>
    </source>
</evidence>
<name>A0ABS2W7S4_9GAMM</name>
<evidence type="ECO:0000313" key="3">
    <source>
        <dbReference type="Proteomes" id="UP000760472"/>
    </source>
</evidence>
<protein>
    <submittedName>
        <fullName evidence="2">Glycosyltransferase</fullName>
    </submittedName>
</protein>
<comment type="caution">
    <text evidence="2">The sequence shown here is derived from an EMBL/GenBank/DDBJ whole genome shotgun (WGS) entry which is preliminary data.</text>
</comment>
<dbReference type="PANTHER" id="PTHR22916">
    <property type="entry name" value="GLYCOSYLTRANSFERASE"/>
    <property type="match status" value="1"/>
</dbReference>
<dbReference type="InterPro" id="IPR029044">
    <property type="entry name" value="Nucleotide-diphossugar_trans"/>
</dbReference>
<dbReference type="EMBL" id="JAFFZP010000013">
    <property type="protein sequence ID" value="MBN0987767.1"/>
    <property type="molecule type" value="Genomic_DNA"/>
</dbReference>
<dbReference type="Pfam" id="PF00535">
    <property type="entry name" value="Glycos_transf_2"/>
    <property type="match status" value="1"/>
</dbReference>
<dbReference type="Gene3D" id="3.90.550.10">
    <property type="entry name" value="Spore Coat Polysaccharide Biosynthesis Protein SpsA, Chain A"/>
    <property type="match status" value="1"/>
</dbReference>
<reference evidence="2 3" key="1">
    <citation type="submission" date="2021-02" db="EMBL/GenBank/DDBJ databases">
        <title>A novel species of genus Amphritea isolated from a fishpond in China.</title>
        <authorList>
            <person name="Lu H."/>
        </authorList>
    </citation>
    <scope>NUCLEOTIDE SEQUENCE [LARGE SCALE GENOMIC DNA]</scope>
    <source>
        <strain evidence="2 3">RP18W</strain>
    </source>
</reference>
<gene>
    <name evidence="2" type="ORF">JW498_10360</name>
</gene>
<organism evidence="2 3">
    <name type="scientific">Amphritea pacifica</name>
    <dbReference type="NCBI Taxonomy" id="2811233"/>
    <lineage>
        <taxon>Bacteria</taxon>
        <taxon>Pseudomonadati</taxon>
        <taxon>Pseudomonadota</taxon>
        <taxon>Gammaproteobacteria</taxon>
        <taxon>Oceanospirillales</taxon>
        <taxon>Oceanospirillaceae</taxon>
        <taxon>Amphritea</taxon>
    </lineage>
</organism>
<dbReference type="InterPro" id="IPR001173">
    <property type="entry name" value="Glyco_trans_2-like"/>
</dbReference>
<evidence type="ECO:0000313" key="2">
    <source>
        <dbReference type="EMBL" id="MBN0987767.1"/>
    </source>
</evidence>
<proteinExistence type="predicted"/>
<feature type="domain" description="Glycosyltransferase 2-like" evidence="1">
    <location>
        <begin position="3"/>
        <end position="145"/>
    </location>
</feature>
<dbReference type="SUPFAM" id="SSF53448">
    <property type="entry name" value="Nucleotide-diphospho-sugar transferases"/>
    <property type="match status" value="1"/>
</dbReference>